<dbReference type="InterPro" id="IPR016181">
    <property type="entry name" value="Acyl_CoA_acyltransferase"/>
</dbReference>
<evidence type="ECO:0000313" key="7">
    <source>
        <dbReference type="EMBL" id="MSS63799.1"/>
    </source>
</evidence>
<dbReference type="InterPro" id="IPR050680">
    <property type="entry name" value="YpeA/RimI_acetyltransf"/>
</dbReference>
<comment type="caution">
    <text evidence="7">The sequence shown here is derived from an EMBL/GenBank/DDBJ whole genome shotgun (WGS) entry which is preliminary data.</text>
</comment>
<dbReference type="EC" id="2.3.1.266" evidence="5"/>
<dbReference type="CDD" id="cd04301">
    <property type="entry name" value="NAT_SF"/>
    <property type="match status" value="1"/>
</dbReference>
<dbReference type="Pfam" id="PF00583">
    <property type="entry name" value="Acetyltransf_1"/>
    <property type="match status" value="1"/>
</dbReference>
<sequence>MEIRKMEETDIDQVEKIENEIFSMPWTRKDFMDSITNSNQLYVVAVKENEVLGYCGLWNVAGEGQITNVAVKKTVRNQKIGFQMLSYLIKWGMQEKITAFTLEVRESNKPAIHLYKKLGFRAEGLRKNFYEKPKEDAVIMWKYSEDTDINYH</sequence>
<dbReference type="NCBIfam" id="TIGR01575">
    <property type="entry name" value="rimI"/>
    <property type="match status" value="1"/>
</dbReference>
<keyword evidence="4" id="KW-0012">Acyltransferase</keyword>
<accession>A0A6L5XYV4</accession>
<name>A0A6L5XYV4_9FIRM</name>
<comment type="similarity">
    <text evidence="1 5">Belongs to the acetyltransferase family. RimI subfamily.</text>
</comment>
<evidence type="ECO:0000256" key="1">
    <source>
        <dbReference type="ARBA" id="ARBA00005395"/>
    </source>
</evidence>
<dbReference type="PANTHER" id="PTHR43420">
    <property type="entry name" value="ACETYLTRANSFERASE"/>
    <property type="match status" value="1"/>
</dbReference>
<gene>
    <name evidence="7" type="primary">rimI</name>
    <name evidence="7" type="ORF">FYJ58_07905</name>
</gene>
<evidence type="ECO:0000313" key="8">
    <source>
        <dbReference type="Proteomes" id="UP000482209"/>
    </source>
</evidence>
<dbReference type="GO" id="GO:0008999">
    <property type="term" value="F:protein-N-terminal-alanine acetyltransferase activity"/>
    <property type="evidence" value="ECO:0007669"/>
    <property type="project" value="UniProtKB-EC"/>
</dbReference>
<evidence type="ECO:0000256" key="4">
    <source>
        <dbReference type="ARBA" id="ARBA00023315"/>
    </source>
</evidence>
<proteinExistence type="inferred from homology"/>
<keyword evidence="3 7" id="KW-0808">Transferase</keyword>
<dbReference type="Proteomes" id="UP000482209">
    <property type="component" value="Unassembled WGS sequence"/>
</dbReference>
<dbReference type="EMBL" id="VUMT01000010">
    <property type="protein sequence ID" value="MSS63799.1"/>
    <property type="molecule type" value="Genomic_DNA"/>
</dbReference>
<evidence type="ECO:0000256" key="5">
    <source>
        <dbReference type="RuleBase" id="RU363094"/>
    </source>
</evidence>
<dbReference type="GO" id="GO:0005737">
    <property type="term" value="C:cytoplasm"/>
    <property type="evidence" value="ECO:0007669"/>
    <property type="project" value="UniProtKB-SubCell"/>
</dbReference>
<comment type="function">
    <text evidence="5">Acetylates the N-terminal alanine of ribosomal protein bS18.</text>
</comment>
<protein>
    <recommendedName>
        <fullName evidence="5">[Ribosomal protein bS18]-alanine N-acetyltransferase</fullName>
        <ecNumber evidence="5">2.3.1.266</ecNumber>
    </recommendedName>
</protein>
<comment type="subcellular location">
    <subcellularLocation>
        <location evidence="5">Cytoplasm</location>
    </subcellularLocation>
</comment>
<dbReference type="RefSeq" id="WP_154519211.1">
    <property type="nucleotide sequence ID" value="NZ_VUMT01000010.1"/>
</dbReference>
<dbReference type="PANTHER" id="PTHR43420:SF44">
    <property type="entry name" value="ACETYLTRANSFERASE YPEA"/>
    <property type="match status" value="1"/>
</dbReference>
<evidence type="ECO:0000259" key="6">
    <source>
        <dbReference type="PROSITE" id="PS51186"/>
    </source>
</evidence>
<dbReference type="Gene3D" id="3.40.630.30">
    <property type="match status" value="1"/>
</dbReference>
<dbReference type="InterPro" id="IPR000182">
    <property type="entry name" value="GNAT_dom"/>
</dbReference>
<evidence type="ECO:0000256" key="3">
    <source>
        <dbReference type="ARBA" id="ARBA00022679"/>
    </source>
</evidence>
<comment type="catalytic activity">
    <reaction evidence="5">
        <text>N-terminal L-alanyl-[ribosomal protein bS18] + acetyl-CoA = N-terminal N(alpha)-acetyl-L-alanyl-[ribosomal protein bS18] + CoA + H(+)</text>
        <dbReference type="Rhea" id="RHEA:43756"/>
        <dbReference type="Rhea" id="RHEA-COMP:10676"/>
        <dbReference type="Rhea" id="RHEA-COMP:10677"/>
        <dbReference type="ChEBI" id="CHEBI:15378"/>
        <dbReference type="ChEBI" id="CHEBI:57287"/>
        <dbReference type="ChEBI" id="CHEBI:57288"/>
        <dbReference type="ChEBI" id="CHEBI:64718"/>
        <dbReference type="ChEBI" id="CHEBI:83683"/>
        <dbReference type="EC" id="2.3.1.266"/>
    </reaction>
</comment>
<keyword evidence="8" id="KW-1185">Reference proteome</keyword>
<evidence type="ECO:0000256" key="2">
    <source>
        <dbReference type="ARBA" id="ARBA00022490"/>
    </source>
</evidence>
<organism evidence="7 8">
    <name type="scientific">Velocimicrobium porci</name>
    <dbReference type="NCBI Taxonomy" id="2606634"/>
    <lineage>
        <taxon>Bacteria</taxon>
        <taxon>Bacillati</taxon>
        <taxon>Bacillota</taxon>
        <taxon>Clostridia</taxon>
        <taxon>Lachnospirales</taxon>
        <taxon>Lachnospiraceae</taxon>
        <taxon>Velocimicrobium</taxon>
    </lineage>
</organism>
<reference evidence="7 8" key="1">
    <citation type="submission" date="2019-08" db="EMBL/GenBank/DDBJ databases">
        <title>In-depth cultivation of the pig gut microbiome towards novel bacterial diversity and tailored functional studies.</title>
        <authorList>
            <person name="Wylensek D."/>
            <person name="Hitch T.C.A."/>
            <person name="Clavel T."/>
        </authorList>
    </citation>
    <scope>NUCLEOTIDE SEQUENCE [LARGE SCALE GENOMIC DNA]</scope>
    <source>
        <strain evidence="7 8">WCA-693-APC-MOT-I</strain>
    </source>
</reference>
<dbReference type="SUPFAM" id="SSF55729">
    <property type="entry name" value="Acyl-CoA N-acyltransferases (Nat)"/>
    <property type="match status" value="1"/>
</dbReference>
<dbReference type="InterPro" id="IPR006464">
    <property type="entry name" value="AcTrfase_RimI/Ard1"/>
</dbReference>
<feature type="domain" description="N-acetyltransferase" evidence="6">
    <location>
        <begin position="1"/>
        <end position="145"/>
    </location>
</feature>
<keyword evidence="2 5" id="KW-0963">Cytoplasm</keyword>
<dbReference type="AlphaFoldDB" id="A0A6L5XYV4"/>
<dbReference type="PROSITE" id="PS51186">
    <property type="entry name" value="GNAT"/>
    <property type="match status" value="1"/>
</dbReference>